<dbReference type="AlphaFoldDB" id="A0A200HY99"/>
<dbReference type="SUPFAM" id="SSF55811">
    <property type="entry name" value="Nudix"/>
    <property type="match status" value="1"/>
</dbReference>
<dbReference type="PROSITE" id="PS51462">
    <property type="entry name" value="NUDIX"/>
    <property type="match status" value="1"/>
</dbReference>
<dbReference type="InterPro" id="IPR000086">
    <property type="entry name" value="NUDIX_hydrolase_dom"/>
</dbReference>
<proteinExistence type="predicted"/>
<comment type="cofactor">
    <cofactor evidence="1">
        <name>Mg(2+)</name>
        <dbReference type="ChEBI" id="CHEBI:18420"/>
    </cofactor>
</comment>
<dbReference type="PANTHER" id="PTHR43046:SF14">
    <property type="entry name" value="MUTT_NUDIX FAMILY PROTEIN"/>
    <property type="match status" value="1"/>
</dbReference>
<comment type="caution">
    <text evidence="4">The sequence shown here is derived from an EMBL/GenBank/DDBJ whole genome shotgun (WGS) entry which is preliminary data.</text>
</comment>
<dbReference type="CDD" id="cd02883">
    <property type="entry name" value="NUDIX_Hydrolase"/>
    <property type="match status" value="1"/>
</dbReference>
<evidence type="ECO:0000259" key="3">
    <source>
        <dbReference type="PROSITE" id="PS51462"/>
    </source>
</evidence>
<dbReference type="EMBL" id="NIBL01000002">
    <property type="protein sequence ID" value="OUZ17922.1"/>
    <property type="molecule type" value="Genomic_DNA"/>
</dbReference>
<name>A0A200HY99_9ENTE</name>
<feature type="domain" description="Nudix hydrolase" evidence="3">
    <location>
        <begin position="2"/>
        <end position="139"/>
    </location>
</feature>
<dbReference type="GO" id="GO:0016787">
    <property type="term" value="F:hydrolase activity"/>
    <property type="evidence" value="ECO:0007669"/>
    <property type="project" value="UniProtKB-KW"/>
</dbReference>
<evidence type="ECO:0000313" key="5">
    <source>
        <dbReference type="Proteomes" id="UP000196503"/>
    </source>
</evidence>
<dbReference type="RefSeq" id="WP_087663299.1">
    <property type="nucleotide sequence ID" value="NZ_NIBL01000002.1"/>
</dbReference>
<protein>
    <recommendedName>
        <fullName evidence="3">Nudix hydrolase domain-containing protein</fullName>
    </recommendedName>
</protein>
<dbReference type="Pfam" id="PF00293">
    <property type="entry name" value="NUDIX"/>
    <property type="match status" value="1"/>
</dbReference>
<keyword evidence="2" id="KW-0378">Hydrolase</keyword>
<accession>A0A200HY99</accession>
<reference evidence="4 5" key="1">
    <citation type="submission" date="2017-05" db="EMBL/GenBank/DDBJ databases">
        <title>The Genome Sequence of Enterococcus faecium 2D5_DIV0622.</title>
        <authorList>
            <consortium name="The Broad Institute Genomics Platform"/>
            <consortium name="The Broad Institute Genomic Center for Infectious Diseases"/>
            <person name="Earl A."/>
            <person name="Manson A."/>
            <person name="Schwartman J."/>
            <person name="Gilmore M."/>
            <person name="Abouelleil A."/>
            <person name="Cao P."/>
            <person name="Chapman S."/>
            <person name="Cusick C."/>
            <person name="Shea T."/>
            <person name="Young S."/>
            <person name="Neafsey D."/>
            <person name="Nusbaum C."/>
            <person name="Birren B."/>
        </authorList>
    </citation>
    <scope>NUCLEOTIDE SEQUENCE [LARGE SCALE GENOMIC DNA]</scope>
    <source>
        <strain evidence="4 5">2D5_DIV0622</strain>
    </source>
</reference>
<dbReference type="PRINTS" id="PR00502">
    <property type="entry name" value="NUDIXFAMILY"/>
</dbReference>
<dbReference type="Proteomes" id="UP000196503">
    <property type="component" value="Unassembled WGS sequence"/>
</dbReference>
<organism evidence="4 5">
    <name type="scientific">Enterococcus cecorum</name>
    <dbReference type="NCBI Taxonomy" id="44008"/>
    <lineage>
        <taxon>Bacteria</taxon>
        <taxon>Bacillati</taxon>
        <taxon>Bacillota</taxon>
        <taxon>Bacilli</taxon>
        <taxon>Lactobacillales</taxon>
        <taxon>Enterococcaceae</taxon>
        <taxon>Enterococcus</taxon>
    </lineage>
</organism>
<dbReference type="InterPro" id="IPR020476">
    <property type="entry name" value="Nudix_hydrolase"/>
</dbReference>
<evidence type="ECO:0000256" key="2">
    <source>
        <dbReference type="ARBA" id="ARBA00022801"/>
    </source>
</evidence>
<evidence type="ECO:0000313" key="4">
    <source>
        <dbReference type="EMBL" id="OUZ17922.1"/>
    </source>
</evidence>
<dbReference type="PANTHER" id="PTHR43046">
    <property type="entry name" value="GDP-MANNOSE MANNOSYL HYDROLASE"/>
    <property type="match status" value="1"/>
</dbReference>
<dbReference type="Gene3D" id="3.90.79.10">
    <property type="entry name" value="Nucleoside Triphosphate Pyrophosphohydrolase"/>
    <property type="match status" value="1"/>
</dbReference>
<gene>
    <name evidence="4" type="ORF">A5869_001394</name>
</gene>
<evidence type="ECO:0000256" key="1">
    <source>
        <dbReference type="ARBA" id="ARBA00001946"/>
    </source>
</evidence>
<dbReference type="InterPro" id="IPR015797">
    <property type="entry name" value="NUDIX_hydrolase-like_dom_sf"/>
</dbReference>
<sequence>MENRLIAHSLIEKNEKYLLIKRSEIKRGKKNFYPAHWDIPGGTVEDGELPRQAAIRECQEEVGLKITIDQIIHEDSNVDKDKVFTRLVYRGQLLENSEDLVITLDPQEHTDYRWVTSLADLYGEKIVPYLYEILGETMERGN</sequence>